<keyword evidence="2" id="KW-0732">Signal</keyword>
<gene>
    <name evidence="3" type="ORF">PRK78_002816</name>
</gene>
<name>A0AAF0DGI0_9EURO</name>
<evidence type="ECO:0000313" key="4">
    <source>
        <dbReference type="Proteomes" id="UP001219355"/>
    </source>
</evidence>
<proteinExistence type="predicted"/>
<sequence length="251" mass="25840">MFSSFARRATCALLILCCVLLTHAEPIHRRPYREPRDSYDDRTVAAAFQALSFKFWNSVSERSIDIKHDLGAPPQRDPRYQLIKRQGGTSVVTNSTPSVTPTPEPSTSQVTSTQPPPTSSTAVPTDTSKPSSAPPSSQSPSSPSQSPAPSTSQSPRTSAAPTSTQASSAAPTSAFSSTIIGTTTNAQGGLVTYTSVVLVQPTRTQSGGSGGATGSTSGKPSLQSGGAPTPVGMKKEMLAIFGGAVAVAMAL</sequence>
<protein>
    <submittedName>
        <fullName evidence="3">Uncharacterized protein</fullName>
    </submittedName>
</protein>
<evidence type="ECO:0000313" key="3">
    <source>
        <dbReference type="EMBL" id="WEW57350.1"/>
    </source>
</evidence>
<feature type="region of interest" description="Disordered" evidence="1">
    <location>
        <begin position="86"/>
        <end position="173"/>
    </location>
</feature>
<feature type="compositionally biased region" description="Low complexity" evidence="1">
    <location>
        <begin position="89"/>
        <end position="173"/>
    </location>
</feature>
<feature type="region of interest" description="Disordered" evidence="1">
    <location>
        <begin position="204"/>
        <end position="228"/>
    </location>
</feature>
<organism evidence="3 4">
    <name type="scientific">Emydomyces testavorans</name>
    <dbReference type="NCBI Taxonomy" id="2070801"/>
    <lineage>
        <taxon>Eukaryota</taxon>
        <taxon>Fungi</taxon>
        <taxon>Dikarya</taxon>
        <taxon>Ascomycota</taxon>
        <taxon>Pezizomycotina</taxon>
        <taxon>Eurotiomycetes</taxon>
        <taxon>Eurotiomycetidae</taxon>
        <taxon>Onygenales</taxon>
        <taxon>Nannizziopsiaceae</taxon>
        <taxon>Emydomyces</taxon>
    </lineage>
</organism>
<dbReference type="AlphaFoldDB" id="A0AAF0DGI0"/>
<evidence type="ECO:0000256" key="1">
    <source>
        <dbReference type="SAM" id="MobiDB-lite"/>
    </source>
</evidence>
<evidence type="ECO:0000256" key="2">
    <source>
        <dbReference type="SAM" id="SignalP"/>
    </source>
</evidence>
<accession>A0AAF0DGI0</accession>
<feature type="signal peptide" evidence="2">
    <location>
        <begin position="1"/>
        <end position="24"/>
    </location>
</feature>
<dbReference type="EMBL" id="CP120628">
    <property type="protein sequence ID" value="WEW57350.1"/>
    <property type="molecule type" value="Genomic_DNA"/>
</dbReference>
<feature type="chain" id="PRO_5041956687" evidence="2">
    <location>
        <begin position="25"/>
        <end position="251"/>
    </location>
</feature>
<dbReference type="Proteomes" id="UP001219355">
    <property type="component" value="Chromosome 2"/>
</dbReference>
<keyword evidence="4" id="KW-1185">Reference proteome</keyword>
<reference evidence="3" key="1">
    <citation type="submission" date="2023-03" db="EMBL/GenBank/DDBJ databases">
        <title>Emydomyces testavorans Genome Sequence.</title>
        <authorList>
            <person name="Hoyer L."/>
        </authorList>
    </citation>
    <scope>NUCLEOTIDE SEQUENCE</scope>
    <source>
        <strain evidence="3">16-2883</strain>
    </source>
</reference>